<dbReference type="InterPro" id="IPR019734">
    <property type="entry name" value="TPR_rpt"/>
</dbReference>
<dbReference type="OrthoDB" id="532485at2"/>
<evidence type="ECO:0000313" key="5">
    <source>
        <dbReference type="Proteomes" id="UP000017127"/>
    </source>
</evidence>
<dbReference type="SMART" id="SM00028">
    <property type="entry name" value="TPR"/>
    <property type="match status" value="2"/>
</dbReference>
<sequence length="150" mass="16780">MEIASFLTWLTLVIVVAGVGIGAMIYAYWGAGSLSILFEQAIPLPAILPDSDAGTEAAVQFQQGYNAYQQKNYRKAIDYFSRAIQQVSTLAEAYHNRGLAYANLRQDDDSVVNLLNASELYGQQDKGEQLILLKQHLEAIRERKLARQRE</sequence>
<evidence type="ECO:0000256" key="1">
    <source>
        <dbReference type="ARBA" id="ARBA00022737"/>
    </source>
</evidence>
<dbReference type="Proteomes" id="UP000017127">
    <property type="component" value="Unassembled WGS sequence"/>
</dbReference>
<evidence type="ECO:0000313" key="4">
    <source>
        <dbReference type="EMBL" id="ERT05007.1"/>
    </source>
</evidence>
<protein>
    <submittedName>
        <fullName evidence="4">TPR repeat family protein</fullName>
    </submittedName>
</protein>
<keyword evidence="1" id="KW-0677">Repeat</keyword>
<comment type="caution">
    <text evidence="4">The sequence shown here is derived from an EMBL/GenBank/DDBJ whole genome shotgun (WGS) entry which is preliminary data.</text>
</comment>
<accession>U7QCT8</accession>
<keyword evidence="3" id="KW-0812">Transmembrane</keyword>
<proteinExistence type="predicted"/>
<keyword evidence="2" id="KW-0802">TPR repeat</keyword>
<dbReference type="Gene3D" id="1.25.40.10">
    <property type="entry name" value="Tetratricopeptide repeat domain"/>
    <property type="match status" value="1"/>
</dbReference>
<evidence type="ECO:0000256" key="2">
    <source>
        <dbReference type="ARBA" id="ARBA00022803"/>
    </source>
</evidence>
<name>U7QCT8_9CYAN</name>
<dbReference type="InterPro" id="IPR013105">
    <property type="entry name" value="TPR_2"/>
</dbReference>
<keyword evidence="5" id="KW-1185">Reference proteome</keyword>
<dbReference type="AlphaFoldDB" id="U7QCT8"/>
<organism evidence="4 5">
    <name type="scientific">Lyngbya aestuarii BL J</name>
    <dbReference type="NCBI Taxonomy" id="1348334"/>
    <lineage>
        <taxon>Bacteria</taxon>
        <taxon>Bacillati</taxon>
        <taxon>Cyanobacteriota</taxon>
        <taxon>Cyanophyceae</taxon>
        <taxon>Oscillatoriophycideae</taxon>
        <taxon>Oscillatoriales</taxon>
        <taxon>Microcoleaceae</taxon>
        <taxon>Lyngbya</taxon>
    </lineage>
</organism>
<evidence type="ECO:0000256" key="3">
    <source>
        <dbReference type="SAM" id="Phobius"/>
    </source>
</evidence>
<gene>
    <name evidence="4" type="ORF">M595_5027</name>
</gene>
<dbReference type="SUPFAM" id="SSF48452">
    <property type="entry name" value="TPR-like"/>
    <property type="match status" value="1"/>
</dbReference>
<dbReference type="EMBL" id="AUZM01000071">
    <property type="protein sequence ID" value="ERT05007.1"/>
    <property type="molecule type" value="Genomic_DNA"/>
</dbReference>
<feature type="transmembrane region" description="Helical" evidence="3">
    <location>
        <begin position="6"/>
        <end position="29"/>
    </location>
</feature>
<keyword evidence="3" id="KW-0472">Membrane</keyword>
<dbReference type="Pfam" id="PF07719">
    <property type="entry name" value="TPR_2"/>
    <property type="match status" value="1"/>
</dbReference>
<keyword evidence="3" id="KW-1133">Transmembrane helix</keyword>
<reference evidence="4 5" key="1">
    <citation type="journal article" date="2013" name="Front. Microbiol.">
        <title>Comparative genomic analyses of the cyanobacterium, Lyngbya aestuarii BL J, a powerful hydrogen producer.</title>
        <authorList>
            <person name="Kothari A."/>
            <person name="Vaughn M."/>
            <person name="Garcia-Pichel F."/>
        </authorList>
    </citation>
    <scope>NUCLEOTIDE SEQUENCE [LARGE SCALE GENOMIC DNA]</scope>
    <source>
        <strain evidence="4 5">BL J</strain>
    </source>
</reference>
<dbReference type="InterPro" id="IPR011990">
    <property type="entry name" value="TPR-like_helical_dom_sf"/>
</dbReference>
<dbReference type="RefSeq" id="WP_023068733.1">
    <property type="nucleotide sequence ID" value="NZ_AUZM01000071.1"/>
</dbReference>